<keyword evidence="2" id="KW-1185">Reference proteome</keyword>
<sequence>MPTDFNFSLIYGTYGKQKIDTFNDTIVKDLVEDGTIEVNLAFTEEEMEQVYHEMMTIDIMDDSKFTVREEEVCETEPPSYTIWNIQMDGKTNSFYTQTYCDGYPENVLELLKLEDYIHSILLNKDEYKALPDSNGYYE</sequence>
<dbReference type="EMBL" id="JAMKBJ010000011">
    <property type="protein sequence ID" value="MCZ8538020.1"/>
    <property type="molecule type" value="Genomic_DNA"/>
</dbReference>
<evidence type="ECO:0000313" key="2">
    <source>
        <dbReference type="Proteomes" id="UP001152173"/>
    </source>
</evidence>
<reference evidence="1" key="1">
    <citation type="submission" date="2022-05" db="EMBL/GenBank/DDBJ databases">
        <authorList>
            <person name="Colautti A."/>
            <person name="Iacumin L."/>
        </authorList>
    </citation>
    <scope>NUCLEOTIDE SEQUENCE</scope>
    <source>
        <strain evidence="1">SK 55</strain>
    </source>
</reference>
<accession>A0A9X3RDQ1</accession>
<comment type="caution">
    <text evidence="1">The sequence shown here is derived from an EMBL/GenBank/DDBJ whole genome shotgun (WGS) entry which is preliminary data.</text>
</comment>
<gene>
    <name evidence="1" type="ORF">M9R32_12560</name>
</gene>
<dbReference type="Proteomes" id="UP001152173">
    <property type="component" value="Unassembled WGS sequence"/>
</dbReference>
<dbReference type="RefSeq" id="WP_269927090.1">
    <property type="nucleotide sequence ID" value="NZ_JAMKBJ010000011.1"/>
</dbReference>
<organism evidence="1 2">
    <name type="scientific">Paenisporosarcina quisquiliarum</name>
    <dbReference type="NCBI Taxonomy" id="365346"/>
    <lineage>
        <taxon>Bacteria</taxon>
        <taxon>Bacillati</taxon>
        <taxon>Bacillota</taxon>
        <taxon>Bacilli</taxon>
        <taxon>Bacillales</taxon>
        <taxon>Caryophanaceae</taxon>
        <taxon>Paenisporosarcina</taxon>
    </lineage>
</organism>
<name>A0A9X3RDQ1_9BACL</name>
<protein>
    <submittedName>
        <fullName evidence="1">Uncharacterized protein</fullName>
    </submittedName>
</protein>
<proteinExistence type="predicted"/>
<dbReference type="AlphaFoldDB" id="A0A9X3RDQ1"/>
<evidence type="ECO:0000313" key="1">
    <source>
        <dbReference type="EMBL" id="MCZ8538020.1"/>
    </source>
</evidence>